<dbReference type="SMART" id="SM00181">
    <property type="entry name" value="EGF"/>
    <property type="match status" value="2"/>
</dbReference>
<sequence>YCSSDSICRPNYRRVIANTQHPLCICPFGYFGPRCHLRNDACKSNPCGLNATCYPSYDPTGENNVICVCSERFYGDRCQNEKLMIHIQVNMTALITVSVTQFYDHFKLFNTLLLSHQQVTHGLPQIIRYDNDREKFPLMALLKIYQEMLSPRYFIVYAQWLTGPINITSTPVECPHVLDILSQGNIFLQIEVQFQVLQLDKNNHILTNHTWQLICITAVIQSKSEQQHHHRRQLFGSSTSRIPTTGYRVDSYKVYFNGQLVEGLSASSFKDLGYGYAKDIMHVFFMGKQIKGASGSSFQVLAGGWYSKDFMDVYYWGEKLPGASGSSFQVLSGQYAKDFMDVFYAGKKIQGASASSFKILEDGYAKDFMDVYYAGKKVQGASASSFKVLGNGYAKDSWDTYYMGEKVHNG</sequence>
<dbReference type="InterPro" id="IPR050906">
    <property type="entry name" value="Notch_signaling"/>
</dbReference>
<feature type="non-terminal residue" evidence="3">
    <location>
        <position position="1"/>
    </location>
</feature>
<protein>
    <recommendedName>
        <fullName evidence="2">EGF-like domain-containing protein</fullName>
    </recommendedName>
</protein>
<dbReference type="Proteomes" id="UP000663844">
    <property type="component" value="Unassembled WGS sequence"/>
</dbReference>
<dbReference type="AlphaFoldDB" id="A0A819RLL0"/>
<accession>A0A819RLL0</accession>
<dbReference type="GO" id="GO:0005112">
    <property type="term" value="F:Notch binding"/>
    <property type="evidence" value="ECO:0007669"/>
    <property type="project" value="TreeGrafter"/>
</dbReference>
<dbReference type="Pfam" id="PF13644">
    <property type="entry name" value="DKNYY"/>
    <property type="match status" value="1"/>
</dbReference>
<evidence type="ECO:0000313" key="3">
    <source>
        <dbReference type="EMBL" id="CAF4049522.1"/>
    </source>
</evidence>
<proteinExistence type="predicted"/>
<dbReference type="CDD" id="cd00054">
    <property type="entry name" value="EGF_CA"/>
    <property type="match status" value="1"/>
</dbReference>
<dbReference type="PROSITE" id="PS00022">
    <property type="entry name" value="EGF_1"/>
    <property type="match status" value="2"/>
</dbReference>
<dbReference type="PANTHER" id="PTHR24044">
    <property type="entry name" value="NOTCH LIGAND FAMILY MEMBER"/>
    <property type="match status" value="1"/>
</dbReference>
<dbReference type="Gene3D" id="2.10.25.10">
    <property type="entry name" value="Laminin"/>
    <property type="match status" value="1"/>
</dbReference>
<dbReference type="EMBL" id="CAJOAZ010004222">
    <property type="protein sequence ID" value="CAF4049522.1"/>
    <property type="molecule type" value="Genomic_DNA"/>
</dbReference>
<dbReference type="InterPro" id="IPR027375">
    <property type="entry name" value="DKNYY"/>
</dbReference>
<dbReference type="PANTHER" id="PTHR24044:SF420">
    <property type="entry name" value="DELTA AND NOTCH-LIKE EPIDERMAL GROWTH FACTOR-RELATED RECEPTOR ISOFORM X1"/>
    <property type="match status" value="1"/>
</dbReference>
<feature type="disulfide bond" evidence="1">
    <location>
        <begin position="26"/>
        <end position="35"/>
    </location>
</feature>
<evidence type="ECO:0000256" key="1">
    <source>
        <dbReference type="PROSITE-ProRule" id="PRU00076"/>
    </source>
</evidence>
<feature type="domain" description="EGF-like" evidence="2">
    <location>
        <begin position="1"/>
        <end position="36"/>
    </location>
</feature>
<keyword evidence="1" id="KW-1015">Disulfide bond</keyword>
<dbReference type="SUPFAM" id="SSF57196">
    <property type="entry name" value="EGF/Laminin"/>
    <property type="match status" value="2"/>
</dbReference>
<comment type="caution">
    <text evidence="1">Lacks conserved residue(s) required for the propagation of feature annotation.</text>
</comment>
<dbReference type="PROSITE" id="PS01186">
    <property type="entry name" value="EGF_2"/>
    <property type="match status" value="1"/>
</dbReference>
<gene>
    <name evidence="3" type="ORF">OXD698_LOCUS32434</name>
</gene>
<organism evidence="3 4">
    <name type="scientific">Adineta steineri</name>
    <dbReference type="NCBI Taxonomy" id="433720"/>
    <lineage>
        <taxon>Eukaryota</taxon>
        <taxon>Metazoa</taxon>
        <taxon>Spiralia</taxon>
        <taxon>Gnathifera</taxon>
        <taxon>Rotifera</taxon>
        <taxon>Eurotatoria</taxon>
        <taxon>Bdelloidea</taxon>
        <taxon>Adinetida</taxon>
        <taxon>Adinetidae</taxon>
        <taxon>Adineta</taxon>
    </lineage>
</organism>
<dbReference type="InterPro" id="IPR000742">
    <property type="entry name" value="EGF"/>
</dbReference>
<evidence type="ECO:0000313" key="4">
    <source>
        <dbReference type="Proteomes" id="UP000663844"/>
    </source>
</evidence>
<feature type="disulfide bond" evidence="1">
    <location>
        <begin position="69"/>
        <end position="78"/>
    </location>
</feature>
<reference evidence="3" key="1">
    <citation type="submission" date="2021-02" db="EMBL/GenBank/DDBJ databases">
        <authorList>
            <person name="Nowell W R."/>
        </authorList>
    </citation>
    <scope>NUCLEOTIDE SEQUENCE</scope>
</reference>
<dbReference type="PROSITE" id="PS50026">
    <property type="entry name" value="EGF_3"/>
    <property type="match status" value="2"/>
</dbReference>
<comment type="caution">
    <text evidence="3">The sequence shown here is derived from an EMBL/GenBank/DDBJ whole genome shotgun (WGS) entry which is preliminary data.</text>
</comment>
<keyword evidence="1" id="KW-0245">EGF-like domain</keyword>
<feature type="domain" description="EGF-like" evidence="2">
    <location>
        <begin position="38"/>
        <end position="79"/>
    </location>
</feature>
<name>A0A819RLL0_9BILA</name>
<evidence type="ECO:0000259" key="2">
    <source>
        <dbReference type="PROSITE" id="PS50026"/>
    </source>
</evidence>